<dbReference type="Pfam" id="PF01957">
    <property type="entry name" value="NfeD"/>
    <property type="match status" value="1"/>
</dbReference>
<dbReference type="RefSeq" id="WP_100287548.1">
    <property type="nucleotide sequence ID" value="NZ_PHHA01000002.1"/>
</dbReference>
<dbReference type="PANTHER" id="PTHR33507">
    <property type="entry name" value="INNER MEMBRANE PROTEIN YBBJ"/>
    <property type="match status" value="1"/>
</dbReference>
<evidence type="ECO:0000256" key="1">
    <source>
        <dbReference type="ARBA" id="ARBA00004141"/>
    </source>
</evidence>
<sequence length="152" mass="17374">MEWFNTWSVWHWLALGFILLIAEILIPGVFLLWWGLAALIVSGIVLCFPTLSITAMVVIYAILAIMLSLIWWKYQHGKDRQDQSRTNLNQRDHAMLGKIGRVESIDPSGIGRGHFADTTWRIKGSGLQPHDIIQVTHVEGITLFVRKLEEKQ</sequence>
<feature type="transmembrane region" description="Helical" evidence="5">
    <location>
        <begin position="12"/>
        <end position="33"/>
    </location>
</feature>
<evidence type="ECO:0000313" key="7">
    <source>
        <dbReference type="EMBL" id="PJG86272.1"/>
    </source>
</evidence>
<keyword evidence="3 5" id="KW-1133">Transmembrane helix</keyword>
<proteinExistence type="predicted"/>
<protein>
    <recommendedName>
        <fullName evidence="6">NfeD-like C-terminal domain-containing protein</fullName>
    </recommendedName>
</protein>
<dbReference type="GO" id="GO:0005886">
    <property type="term" value="C:plasma membrane"/>
    <property type="evidence" value="ECO:0007669"/>
    <property type="project" value="TreeGrafter"/>
</dbReference>
<accession>A0A2M8S555</accession>
<evidence type="ECO:0000256" key="2">
    <source>
        <dbReference type="ARBA" id="ARBA00022692"/>
    </source>
</evidence>
<keyword evidence="8" id="KW-1185">Reference proteome</keyword>
<name>A0A2M8S555_9PAST</name>
<keyword evidence="4 5" id="KW-0472">Membrane</keyword>
<evidence type="ECO:0000256" key="3">
    <source>
        <dbReference type="ARBA" id="ARBA00022989"/>
    </source>
</evidence>
<evidence type="ECO:0000256" key="4">
    <source>
        <dbReference type="ARBA" id="ARBA00023136"/>
    </source>
</evidence>
<feature type="domain" description="NfeD-like C-terminal" evidence="6">
    <location>
        <begin position="93"/>
        <end position="147"/>
    </location>
</feature>
<dbReference type="Proteomes" id="UP000229329">
    <property type="component" value="Unassembled WGS sequence"/>
</dbReference>
<dbReference type="InterPro" id="IPR012340">
    <property type="entry name" value="NA-bd_OB-fold"/>
</dbReference>
<evidence type="ECO:0000259" key="6">
    <source>
        <dbReference type="Pfam" id="PF01957"/>
    </source>
</evidence>
<evidence type="ECO:0000256" key="5">
    <source>
        <dbReference type="SAM" id="Phobius"/>
    </source>
</evidence>
<evidence type="ECO:0000313" key="8">
    <source>
        <dbReference type="Proteomes" id="UP000229329"/>
    </source>
</evidence>
<organism evidence="7 8">
    <name type="scientific">Conservatibacter flavescens</name>
    <dbReference type="NCBI Taxonomy" id="28161"/>
    <lineage>
        <taxon>Bacteria</taxon>
        <taxon>Pseudomonadati</taxon>
        <taxon>Pseudomonadota</taxon>
        <taxon>Gammaproteobacteria</taxon>
        <taxon>Pasteurellales</taxon>
        <taxon>Pasteurellaceae</taxon>
        <taxon>Conservatibacter</taxon>
    </lineage>
</organism>
<reference evidence="7 8" key="1">
    <citation type="submission" date="2017-11" db="EMBL/GenBank/DDBJ databases">
        <title>Reclassification of Bisgaard taxon 7 as Conservatibacter flavescens gen. nov., sp. nov.</title>
        <authorList>
            <person name="Christensen H."/>
        </authorList>
    </citation>
    <scope>NUCLEOTIDE SEQUENCE [LARGE SCALE GENOMIC DNA]</scope>
    <source>
        <strain evidence="7 8">7_4</strain>
    </source>
</reference>
<comment type="subcellular location">
    <subcellularLocation>
        <location evidence="1">Membrane</location>
        <topology evidence="1">Multi-pass membrane protein</topology>
    </subcellularLocation>
</comment>
<keyword evidence="2 5" id="KW-0812">Transmembrane</keyword>
<dbReference type="PANTHER" id="PTHR33507:SF3">
    <property type="entry name" value="INNER MEMBRANE PROTEIN YBBJ"/>
    <property type="match status" value="1"/>
</dbReference>
<dbReference type="Gene3D" id="2.40.50.140">
    <property type="entry name" value="Nucleic acid-binding proteins"/>
    <property type="match status" value="1"/>
</dbReference>
<dbReference type="EMBL" id="PHHA01000002">
    <property type="protein sequence ID" value="PJG86272.1"/>
    <property type="molecule type" value="Genomic_DNA"/>
</dbReference>
<dbReference type="InterPro" id="IPR052165">
    <property type="entry name" value="Membrane_assoc_protease"/>
</dbReference>
<dbReference type="OrthoDB" id="6402862at2"/>
<dbReference type="AlphaFoldDB" id="A0A2M8S555"/>
<comment type="caution">
    <text evidence="7">The sequence shown here is derived from an EMBL/GenBank/DDBJ whole genome shotgun (WGS) entry which is preliminary data.</text>
</comment>
<dbReference type="InterPro" id="IPR002810">
    <property type="entry name" value="NfeD-like_C"/>
</dbReference>
<gene>
    <name evidence="7" type="ORF">CVP05_00180</name>
</gene>
<feature type="transmembrane region" description="Helical" evidence="5">
    <location>
        <begin position="39"/>
        <end position="72"/>
    </location>
</feature>